<dbReference type="EMBL" id="CAUYUE010000011">
    <property type="protein sequence ID" value="CAK0784758.1"/>
    <property type="molecule type" value="Genomic_DNA"/>
</dbReference>
<name>A0AAV1IBP3_9CHLO</name>
<keyword evidence="2" id="KW-1185">Reference proteome</keyword>
<comment type="caution">
    <text evidence="1">The sequence shown here is derived from an EMBL/GenBank/DDBJ whole genome shotgun (WGS) entry which is preliminary data.</text>
</comment>
<reference evidence="1 2" key="1">
    <citation type="submission" date="2023-10" db="EMBL/GenBank/DDBJ databases">
        <authorList>
            <person name="Maclean D."/>
            <person name="Macfadyen A."/>
        </authorList>
    </citation>
    <scope>NUCLEOTIDE SEQUENCE [LARGE SCALE GENOMIC DNA]</scope>
</reference>
<protein>
    <submittedName>
        <fullName evidence="1">Uncharacterized protein</fullName>
    </submittedName>
</protein>
<gene>
    <name evidence="1" type="ORF">CVIRNUC_007962</name>
</gene>
<dbReference type="Proteomes" id="UP001314263">
    <property type="component" value="Unassembled WGS sequence"/>
</dbReference>
<accession>A0AAV1IBP3</accession>
<organism evidence="1 2">
    <name type="scientific">Coccomyxa viridis</name>
    <dbReference type="NCBI Taxonomy" id="1274662"/>
    <lineage>
        <taxon>Eukaryota</taxon>
        <taxon>Viridiplantae</taxon>
        <taxon>Chlorophyta</taxon>
        <taxon>core chlorophytes</taxon>
        <taxon>Trebouxiophyceae</taxon>
        <taxon>Trebouxiophyceae incertae sedis</taxon>
        <taxon>Coccomyxaceae</taxon>
        <taxon>Coccomyxa</taxon>
    </lineage>
</organism>
<sequence>MLENATSPLRGEGPGVAAVEFQAGVGKSRLCVRKHMDDTDCKDDASCAAVMTASFSKTTLLLWYKVGILLDLLKSGSKAPIRLVTRIRNKPPIFRGKVALSMMNAPKQDESADGAAAGACVLILHSVSSVRARSHAWLGQPI</sequence>
<dbReference type="AlphaFoldDB" id="A0AAV1IBP3"/>
<evidence type="ECO:0000313" key="2">
    <source>
        <dbReference type="Proteomes" id="UP001314263"/>
    </source>
</evidence>
<proteinExistence type="predicted"/>
<evidence type="ECO:0000313" key="1">
    <source>
        <dbReference type="EMBL" id="CAK0784758.1"/>
    </source>
</evidence>